<protein>
    <submittedName>
        <fullName evidence="2">MaoC family dehydratase N-terminal domain-containing protein</fullName>
    </submittedName>
</protein>
<dbReference type="Gene3D" id="3.10.129.10">
    <property type="entry name" value="Hotdog Thioesterase"/>
    <property type="match status" value="1"/>
</dbReference>
<reference evidence="2" key="1">
    <citation type="submission" date="2022-05" db="EMBL/GenBank/DDBJ databases">
        <title>Sphingomonas sp. strain MG17 Genome sequencing and assembly.</title>
        <authorList>
            <person name="Kim I."/>
        </authorList>
    </citation>
    <scope>NUCLEOTIDE SEQUENCE</scope>
    <source>
        <strain evidence="2">MG17</strain>
    </source>
</reference>
<evidence type="ECO:0000313" key="2">
    <source>
        <dbReference type="EMBL" id="MCP3730982.1"/>
    </source>
</evidence>
<keyword evidence="3" id="KW-1185">Reference proteome</keyword>
<dbReference type="InterPro" id="IPR029069">
    <property type="entry name" value="HotDog_dom_sf"/>
</dbReference>
<dbReference type="InterPro" id="IPR039569">
    <property type="entry name" value="FAS1-like_DH_region"/>
</dbReference>
<dbReference type="PIRSF" id="PIRSF018072">
    <property type="entry name" value="UCP018072"/>
    <property type="match status" value="1"/>
</dbReference>
<dbReference type="Proteomes" id="UP001139451">
    <property type="component" value="Unassembled WGS sequence"/>
</dbReference>
<dbReference type="AlphaFoldDB" id="A0A9X2HJ60"/>
<dbReference type="EMBL" id="JAMLDX010000007">
    <property type="protein sequence ID" value="MCP3730982.1"/>
    <property type="molecule type" value="Genomic_DNA"/>
</dbReference>
<dbReference type="Pfam" id="PF13452">
    <property type="entry name" value="FAS1_DH_region"/>
    <property type="match status" value="1"/>
</dbReference>
<dbReference type="CDD" id="cd03441">
    <property type="entry name" value="R_hydratase_like"/>
    <property type="match status" value="1"/>
</dbReference>
<gene>
    <name evidence="2" type="ORF">M9978_11120</name>
</gene>
<proteinExistence type="predicted"/>
<accession>A0A9X2HJ60</accession>
<evidence type="ECO:0000313" key="3">
    <source>
        <dbReference type="Proteomes" id="UP001139451"/>
    </source>
</evidence>
<dbReference type="InterPro" id="IPR016709">
    <property type="entry name" value="HadA-like"/>
</dbReference>
<evidence type="ECO:0000259" key="1">
    <source>
        <dbReference type="Pfam" id="PF13452"/>
    </source>
</evidence>
<organism evidence="2 3">
    <name type="scientific">Sphingomonas tagetis</name>
    <dbReference type="NCBI Taxonomy" id="2949092"/>
    <lineage>
        <taxon>Bacteria</taxon>
        <taxon>Pseudomonadati</taxon>
        <taxon>Pseudomonadota</taxon>
        <taxon>Alphaproteobacteria</taxon>
        <taxon>Sphingomonadales</taxon>
        <taxon>Sphingomonadaceae</taxon>
        <taxon>Sphingomonas</taxon>
    </lineage>
</organism>
<name>A0A9X2HJ60_9SPHN</name>
<dbReference type="SUPFAM" id="SSF54637">
    <property type="entry name" value="Thioesterase/thiol ester dehydrase-isomerase"/>
    <property type="match status" value="1"/>
</dbReference>
<comment type="caution">
    <text evidence="2">The sequence shown here is derived from an EMBL/GenBank/DDBJ whole genome shotgun (WGS) entry which is preliminary data.</text>
</comment>
<sequence>MLDRDKHVGTVSEPRIVDVEKGFLKFFAKATGETDPVYFDADAARAAGHPAIPMPPTYLFSLQMSAPAKRGDAFDKVNGLGIDMGKVLHGEQGFTYHRPIYAGDRLTITTTTSDIYAKRGGALEFVVQDTRFENDAGVLCAEARQVTVVRNG</sequence>
<dbReference type="RefSeq" id="WP_254293128.1">
    <property type="nucleotide sequence ID" value="NZ_JAMLDX010000007.1"/>
</dbReference>
<feature type="domain" description="FAS1-like dehydratase" evidence="1">
    <location>
        <begin position="7"/>
        <end position="141"/>
    </location>
</feature>